<keyword evidence="7 8" id="KW-0012">Acyltransferase</keyword>
<comment type="caution">
    <text evidence="8">Lacks conserved residue(s) required for the propagation of feature annotation.</text>
</comment>
<proteinExistence type="inferred from homology"/>
<evidence type="ECO:0000256" key="2">
    <source>
        <dbReference type="ARBA" id="ARBA00006368"/>
    </source>
</evidence>
<dbReference type="SUPFAM" id="SSF56925">
    <property type="entry name" value="OMPA-like"/>
    <property type="match status" value="1"/>
</dbReference>
<keyword evidence="4 8" id="KW-0732">Signal</keyword>
<evidence type="ECO:0000256" key="7">
    <source>
        <dbReference type="ARBA" id="ARBA00023315"/>
    </source>
</evidence>
<dbReference type="GO" id="GO:0016746">
    <property type="term" value="F:acyltransferase activity"/>
    <property type="evidence" value="ECO:0007669"/>
    <property type="project" value="UniProtKB-UniRule"/>
</dbReference>
<feature type="active site" evidence="8">
    <location>
        <position position="100"/>
    </location>
</feature>
<evidence type="ECO:0000313" key="9">
    <source>
        <dbReference type="EMBL" id="RKS85210.1"/>
    </source>
</evidence>
<comment type="caution">
    <text evidence="9">The sequence shown here is derived from an EMBL/GenBank/DDBJ whole genome shotgun (WGS) entry which is preliminary data.</text>
</comment>
<dbReference type="GO" id="GO:0009245">
    <property type="term" value="P:lipid A biosynthetic process"/>
    <property type="evidence" value="ECO:0007669"/>
    <property type="project" value="UniProtKB-UniRule"/>
</dbReference>
<comment type="function">
    <text evidence="8">Transfers a fatty acid residue from the sn-1 position of a phospholipid to the N-linked hydroxyfatty acid chain on the proximal unit of lipid A or its precursors.</text>
</comment>
<dbReference type="Proteomes" id="UP000278542">
    <property type="component" value="Unassembled WGS sequence"/>
</dbReference>
<dbReference type="InterPro" id="IPR009746">
    <property type="entry name" value="LipidA_acyl_PagP"/>
</dbReference>
<evidence type="ECO:0000256" key="1">
    <source>
        <dbReference type="ARBA" id="ARBA00004442"/>
    </source>
</evidence>
<dbReference type="NCBIfam" id="NF008271">
    <property type="entry name" value="PRK11045.1"/>
    <property type="match status" value="1"/>
</dbReference>
<accession>A0A495RD62</accession>
<protein>
    <recommendedName>
        <fullName evidence="8">Lipid A acyltransferase PagP</fullName>
        <ecNumber evidence="8">2.3.1.251</ecNumber>
    </recommendedName>
    <alternativeName>
        <fullName evidence="8">Lipid A acylation protein</fullName>
    </alternativeName>
</protein>
<keyword evidence="10" id="KW-1185">Reference proteome</keyword>
<evidence type="ECO:0000256" key="3">
    <source>
        <dbReference type="ARBA" id="ARBA00022679"/>
    </source>
</evidence>
<keyword evidence="6 8" id="KW-0998">Cell outer membrane</keyword>
<keyword evidence="3 8" id="KW-0808">Transferase</keyword>
<evidence type="ECO:0000313" key="10">
    <source>
        <dbReference type="Proteomes" id="UP000278542"/>
    </source>
</evidence>
<dbReference type="GO" id="GO:0009279">
    <property type="term" value="C:cell outer membrane"/>
    <property type="evidence" value="ECO:0007669"/>
    <property type="project" value="UniProtKB-SubCell"/>
</dbReference>
<dbReference type="Gene3D" id="2.40.160.20">
    <property type="match status" value="1"/>
</dbReference>
<comment type="subcellular location">
    <subcellularLocation>
        <location evidence="1 8">Cell outer membrane</location>
    </subcellularLocation>
</comment>
<organism evidence="9 10">
    <name type="scientific">Orbus hercynius</name>
    <dbReference type="NCBI Taxonomy" id="593135"/>
    <lineage>
        <taxon>Bacteria</taxon>
        <taxon>Pseudomonadati</taxon>
        <taxon>Pseudomonadota</taxon>
        <taxon>Gammaproteobacteria</taxon>
        <taxon>Orbales</taxon>
        <taxon>Orbaceae</taxon>
        <taxon>Orbus</taxon>
    </lineage>
</organism>
<feature type="active site" evidence="8">
    <location>
        <position position="56"/>
    </location>
</feature>
<feature type="chain" id="PRO_5019873900" description="Lipid A acyltransferase PagP" evidence="8">
    <location>
        <begin position="23"/>
        <end position="189"/>
    </location>
</feature>
<evidence type="ECO:0000256" key="5">
    <source>
        <dbReference type="ARBA" id="ARBA00023136"/>
    </source>
</evidence>
<keyword evidence="5 8" id="KW-0472">Membrane</keyword>
<reference evidence="9 10" key="1">
    <citation type="submission" date="2018-10" db="EMBL/GenBank/DDBJ databases">
        <title>Genomic Encyclopedia of Type Strains, Phase IV (KMG-IV): sequencing the most valuable type-strain genomes for metagenomic binning, comparative biology and taxonomic classification.</title>
        <authorList>
            <person name="Goeker M."/>
        </authorList>
    </citation>
    <scope>NUCLEOTIDE SEQUENCE [LARGE SCALE GENOMIC DNA]</scope>
    <source>
        <strain evidence="9 10">DSM 22228</strain>
    </source>
</reference>
<comment type="catalytic activity">
    <reaction evidence="8">
        <text>a lipid IIA + a 1,2-diacyl-sn-glycero-3-phosphocholine = a lipid IIB + a 2-acyl-sn-glycero-3-phosphocholine</text>
        <dbReference type="Rhea" id="RHEA:74283"/>
        <dbReference type="ChEBI" id="CHEBI:57643"/>
        <dbReference type="ChEBI" id="CHEBI:57875"/>
        <dbReference type="ChEBI" id="CHEBI:193144"/>
        <dbReference type="ChEBI" id="CHEBI:193145"/>
        <dbReference type="EC" id="2.3.1.251"/>
    </reaction>
</comment>
<dbReference type="InterPro" id="IPR011250">
    <property type="entry name" value="OMP/PagP_B-barrel"/>
</dbReference>
<comment type="subunit">
    <text evidence="8">Homodimer.</text>
</comment>
<name>A0A495RD62_9GAMM</name>
<dbReference type="AlphaFoldDB" id="A0A495RD62"/>
<evidence type="ECO:0000256" key="6">
    <source>
        <dbReference type="ARBA" id="ARBA00023237"/>
    </source>
</evidence>
<dbReference type="OrthoDB" id="9156803at2"/>
<evidence type="ECO:0000256" key="4">
    <source>
        <dbReference type="ARBA" id="ARBA00022729"/>
    </source>
</evidence>
<dbReference type="Pfam" id="PF07017">
    <property type="entry name" value="PagP"/>
    <property type="match status" value="1"/>
</dbReference>
<sequence precursor="true">MNDMLKIYFLFFLFLSSYSVLADNNNLSLWHKIKQRLSDTWHSDNYELYVPVNTWHNRATYDSENIKGYNERPWGIGMGVYRFDQDGDWHALYVMEFQDSHNVIEPIGGYAYQTYWRPSNSDKFRIGIGYTLSITARKDYNWIPFPAPLPLLSFEYDRLSIQSTYIPGVKRNTGNIIFTWLKLELGSLT</sequence>
<dbReference type="EMBL" id="RBWY01000003">
    <property type="protein sequence ID" value="RKS85210.1"/>
    <property type="molecule type" value="Genomic_DNA"/>
</dbReference>
<dbReference type="EC" id="2.3.1.251" evidence="8"/>
<feature type="signal peptide" evidence="8">
    <location>
        <begin position="1"/>
        <end position="22"/>
    </location>
</feature>
<gene>
    <name evidence="8" type="primary">pagP</name>
    <name evidence="9" type="ORF">DES39_1720</name>
</gene>
<dbReference type="HAMAP" id="MF_00837">
    <property type="entry name" value="PagP_transferase"/>
    <property type="match status" value="1"/>
</dbReference>
<comment type="catalytic activity">
    <reaction evidence="8">
        <text>a lipid A + a 1,2-diacyl-sn-glycero-3-phosphocholine = a hepta-acyl lipid A + a 2-acyl-sn-glycero-3-phosphocholine</text>
        <dbReference type="Rhea" id="RHEA:74275"/>
        <dbReference type="ChEBI" id="CHEBI:57643"/>
        <dbReference type="ChEBI" id="CHEBI:57875"/>
        <dbReference type="ChEBI" id="CHEBI:193141"/>
        <dbReference type="ChEBI" id="CHEBI:193142"/>
        <dbReference type="EC" id="2.3.1.251"/>
    </reaction>
</comment>
<feature type="active site" evidence="8">
    <location>
        <position position="99"/>
    </location>
</feature>
<comment type="catalytic activity">
    <reaction evidence="8">
        <text>a lipid IVA + a 1,2-diacyl-sn-glycero-3-phosphocholine = a lipid IVB + a 2-acyl-sn-glycero-3-phosphocholine</text>
        <dbReference type="Rhea" id="RHEA:74279"/>
        <dbReference type="ChEBI" id="CHEBI:57643"/>
        <dbReference type="ChEBI" id="CHEBI:57875"/>
        <dbReference type="ChEBI" id="CHEBI:176425"/>
        <dbReference type="ChEBI" id="CHEBI:193143"/>
        <dbReference type="EC" id="2.3.1.251"/>
    </reaction>
</comment>
<comment type="similarity">
    <text evidence="2 8">Belongs to the lipid A palmitoyltransferase family.</text>
</comment>
<evidence type="ECO:0000256" key="8">
    <source>
        <dbReference type="HAMAP-Rule" id="MF_00837"/>
    </source>
</evidence>